<dbReference type="GO" id="GO:0043633">
    <property type="term" value="P:polyadenylation-dependent RNA catabolic process"/>
    <property type="evidence" value="ECO:0007669"/>
    <property type="project" value="InterPro"/>
</dbReference>
<gene>
    <name evidence="6" type="primary">pcnB</name>
    <name evidence="6" type="ORF">EW093_04305</name>
</gene>
<evidence type="ECO:0000256" key="2">
    <source>
        <dbReference type="ARBA" id="ARBA00022741"/>
    </source>
</evidence>
<dbReference type="Gene3D" id="1.10.3090.10">
    <property type="entry name" value="cca-adding enzyme, domain 2"/>
    <property type="match status" value="1"/>
</dbReference>
<comment type="similarity">
    <text evidence="3">Belongs to the tRNA nucleotidyltransferase/poly(A) polymerase family.</text>
</comment>
<dbReference type="PANTHER" id="PTHR43051">
    <property type="entry name" value="POLYNUCLEOTIDE ADENYLYLTRANSFERASE FAMILY PROTEIN"/>
    <property type="match status" value="1"/>
</dbReference>
<name>A0A5C1QCN9_9SPIO</name>
<dbReference type="CDD" id="cd05398">
    <property type="entry name" value="NT_ClassII-CCAase"/>
    <property type="match status" value="1"/>
</dbReference>
<dbReference type="InterPro" id="IPR052191">
    <property type="entry name" value="tRNA_ntf/polyA_polymerase_I"/>
</dbReference>
<dbReference type="InterPro" id="IPR010206">
    <property type="entry name" value="PolA_pol_I"/>
</dbReference>
<dbReference type="Pfam" id="PF01743">
    <property type="entry name" value="PolyA_pol"/>
    <property type="match status" value="1"/>
</dbReference>
<dbReference type="Proteomes" id="UP000323824">
    <property type="component" value="Chromosome"/>
</dbReference>
<dbReference type="KEGG" id="sper:EW093_04305"/>
<sequence length="373" mass="43475">MLIRYTTDKKGRPQKQAEVYQAKEHNINRSYIDKDAITVIEKLNRRGFQAYIVGGAVRDLMSKREPKDFDIVTDALPEDVKKIFRNSRIIGRRFKLVHIYFGAKIFEVATFRSLESTNNHNDYGGIEEDVLRRDFSINALYYSPSENQVIDYIGGVKDLRNKRLRSIIDLDTTFHEDPVRIIRGIKYSNISKLKIPFKLRMQMKKDVHLLNDVSISRLTEEVFKILLSGKSMIIMNDFIKYGLFSYLFPEINDPIIGKNRKEFKKQFFRDLDKLDKKLYRGVEKSKALALSYLLDAYLTGLGTFSTKNIVMKDFVHNIKTSLKPLIAPNVDVESAARILLKRKNIKINGKRRYSKNGGRPSFNKFKKIRKLDK</sequence>
<reference evidence="6 7" key="2">
    <citation type="submission" date="2019-09" db="EMBL/GenBank/DDBJ databases">
        <title>Complete Genome Sequence and Methylome Analysis of free living Spirochaetas.</title>
        <authorList>
            <person name="Leshcheva N."/>
            <person name="Mikheeva N."/>
        </authorList>
    </citation>
    <scope>NUCLEOTIDE SEQUENCE [LARGE SCALE GENOMIC DNA]</scope>
    <source>
        <strain evidence="6 7">P</strain>
    </source>
</reference>
<dbReference type="Pfam" id="PF12627">
    <property type="entry name" value="PolyA_pol_RNAbd"/>
    <property type="match status" value="1"/>
</dbReference>
<dbReference type="OrthoDB" id="9805698at2"/>
<dbReference type="InterPro" id="IPR043519">
    <property type="entry name" value="NT_sf"/>
</dbReference>
<dbReference type="RefSeq" id="WP_149567209.1">
    <property type="nucleotide sequence ID" value="NZ_CP035807.1"/>
</dbReference>
<reference evidence="6 7" key="1">
    <citation type="submission" date="2019-02" db="EMBL/GenBank/DDBJ databases">
        <authorList>
            <person name="Fomenkov A."/>
            <person name="Dubinina G."/>
            <person name="Grabovich M."/>
            <person name="Vincze T."/>
            <person name="Roberts R.J."/>
        </authorList>
    </citation>
    <scope>NUCLEOTIDE SEQUENCE [LARGE SCALE GENOMIC DNA]</scope>
    <source>
        <strain evidence="6 7">P</strain>
    </source>
</reference>
<dbReference type="GO" id="GO:0003723">
    <property type="term" value="F:RNA binding"/>
    <property type="evidence" value="ECO:0007669"/>
    <property type="project" value="UniProtKB-KW"/>
</dbReference>
<dbReference type="AlphaFoldDB" id="A0A5C1QCN9"/>
<feature type="domain" description="tRNA nucleotidyltransferase/poly(A) polymerase RNA and SrmB- binding" evidence="5">
    <location>
        <begin position="194"/>
        <end position="252"/>
    </location>
</feature>
<dbReference type="GO" id="GO:0006396">
    <property type="term" value="P:RNA processing"/>
    <property type="evidence" value="ECO:0007669"/>
    <property type="project" value="InterPro"/>
</dbReference>
<dbReference type="Gene3D" id="3.30.460.10">
    <property type="entry name" value="Beta Polymerase, domain 2"/>
    <property type="match status" value="1"/>
</dbReference>
<dbReference type="SUPFAM" id="SSF81301">
    <property type="entry name" value="Nucleotidyltransferase"/>
    <property type="match status" value="1"/>
</dbReference>
<protein>
    <submittedName>
        <fullName evidence="6">Polynucleotide adenylyltransferase PcnB</fullName>
        <ecNumber evidence="6">2.7.7.19</ecNumber>
    </submittedName>
</protein>
<evidence type="ECO:0000256" key="1">
    <source>
        <dbReference type="ARBA" id="ARBA00022679"/>
    </source>
</evidence>
<evidence type="ECO:0000313" key="6">
    <source>
        <dbReference type="EMBL" id="QEN03952.1"/>
    </source>
</evidence>
<feature type="domain" description="Poly A polymerase head" evidence="4">
    <location>
        <begin position="50"/>
        <end position="165"/>
    </location>
</feature>
<dbReference type="EMBL" id="CP035807">
    <property type="protein sequence ID" value="QEN03952.1"/>
    <property type="molecule type" value="Genomic_DNA"/>
</dbReference>
<keyword evidence="7" id="KW-1185">Reference proteome</keyword>
<dbReference type="SUPFAM" id="SSF81891">
    <property type="entry name" value="Poly A polymerase C-terminal region-like"/>
    <property type="match status" value="1"/>
</dbReference>
<dbReference type="GO" id="GO:1990817">
    <property type="term" value="F:poly(A) RNA polymerase activity"/>
    <property type="evidence" value="ECO:0007669"/>
    <property type="project" value="UniProtKB-EC"/>
</dbReference>
<dbReference type="PANTHER" id="PTHR43051:SF1">
    <property type="entry name" value="POLYNUCLEOTIDE ADENYLYLTRANSFERASE FAMILY PROTEIN"/>
    <property type="match status" value="1"/>
</dbReference>
<dbReference type="EC" id="2.7.7.19" evidence="6"/>
<keyword evidence="1 3" id="KW-0808">Transferase</keyword>
<organism evidence="6 7">
    <name type="scientific">Thiospirochaeta perfilievii</name>
    <dbReference type="NCBI Taxonomy" id="252967"/>
    <lineage>
        <taxon>Bacteria</taxon>
        <taxon>Pseudomonadati</taxon>
        <taxon>Spirochaetota</taxon>
        <taxon>Spirochaetia</taxon>
        <taxon>Spirochaetales</taxon>
        <taxon>Spirochaetaceae</taxon>
        <taxon>Thiospirochaeta</taxon>
    </lineage>
</organism>
<proteinExistence type="inferred from homology"/>
<accession>A0A5C1QCN9</accession>
<keyword evidence="3" id="KW-0694">RNA-binding</keyword>
<evidence type="ECO:0000313" key="7">
    <source>
        <dbReference type="Proteomes" id="UP000323824"/>
    </source>
</evidence>
<dbReference type="NCBIfam" id="TIGR01942">
    <property type="entry name" value="pcnB"/>
    <property type="match status" value="1"/>
</dbReference>
<evidence type="ECO:0000256" key="3">
    <source>
        <dbReference type="RuleBase" id="RU003953"/>
    </source>
</evidence>
<keyword evidence="2" id="KW-0547">Nucleotide-binding</keyword>
<evidence type="ECO:0000259" key="4">
    <source>
        <dbReference type="Pfam" id="PF01743"/>
    </source>
</evidence>
<dbReference type="GO" id="GO:0000166">
    <property type="term" value="F:nucleotide binding"/>
    <property type="evidence" value="ECO:0007669"/>
    <property type="project" value="UniProtKB-KW"/>
</dbReference>
<evidence type="ECO:0000259" key="5">
    <source>
        <dbReference type="Pfam" id="PF12627"/>
    </source>
</evidence>
<dbReference type="InterPro" id="IPR032828">
    <property type="entry name" value="PolyA_RNA-bd"/>
</dbReference>
<dbReference type="InterPro" id="IPR002646">
    <property type="entry name" value="PolA_pol_head_dom"/>
</dbReference>
<keyword evidence="6" id="KW-0548">Nucleotidyltransferase</keyword>